<reference evidence="2 3" key="1">
    <citation type="submission" date="2016-06" db="EMBL/GenBank/DDBJ databases">
        <title>Evolution of pathogenesis and genome organization in the Tremellales.</title>
        <authorList>
            <person name="Cuomo C."/>
            <person name="Litvintseva A."/>
            <person name="Heitman J."/>
            <person name="Chen Y."/>
            <person name="Sun S."/>
            <person name="Springer D."/>
            <person name="Dromer F."/>
            <person name="Young S."/>
            <person name="Zeng Q."/>
            <person name="Chapman S."/>
            <person name="Gujja S."/>
            <person name="Saif S."/>
            <person name="Birren B."/>
        </authorList>
    </citation>
    <scope>NUCLEOTIDE SEQUENCE [LARGE SCALE GENOMIC DNA]</scope>
    <source>
        <strain evidence="2 3">CBS 7118</strain>
    </source>
</reference>
<dbReference type="Gene3D" id="1.25.10.10">
    <property type="entry name" value="Leucine-rich Repeat Variant"/>
    <property type="match status" value="1"/>
</dbReference>
<dbReference type="Pfam" id="PF03810">
    <property type="entry name" value="IBN_N"/>
    <property type="match status" value="1"/>
</dbReference>
<dbReference type="SUPFAM" id="SSF48371">
    <property type="entry name" value="ARM repeat"/>
    <property type="match status" value="1"/>
</dbReference>
<dbReference type="PROSITE" id="PS50166">
    <property type="entry name" value="IMPORTIN_B_NT"/>
    <property type="match status" value="1"/>
</dbReference>
<dbReference type="EMBL" id="AWGH01000053">
    <property type="protein sequence ID" value="ODN76327.1"/>
    <property type="molecule type" value="Genomic_DNA"/>
</dbReference>
<dbReference type="Proteomes" id="UP000094819">
    <property type="component" value="Unassembled WGS sequence"/>
</dbReference>
<dbReference type="PANTHER" id="PTHR12363">
    <property type="entry name" value="TRANSPORTIN 3 AND IMPORTIN 13"/>
    <property type="match status" value="1"/>
</dbReference>
<dbReference type="RefSeq" id="XP_019027928.1">
    <property type="nucleotide sequence ID" value="XM_019180074.1"/>
</dbReference>
<dbReference type="AlphaFoldDB" id="A0A1E3HIY8"/>
<dbReference type="InterPro" id="IPR016024">
    <property type="entry name" value="ARM-type_fold"/>
</dbReference>
<dbReference type="InterPro" id="IPR011989">
    <property type="entry name" value="ARM-like"/>
</dbReference>
<dbReference type="Pfam" id="PF24138">
    <property type="entry name" value="TPR_TNPO3_IPO13_2nd"/>
    <property type="match status" value="1"/>
</dbReference>
<dbReference type="PANTHER" id="PTHR12363:SF53">
    <property type="entry name" value="MRNA TRANSPORT REGULATOR MTR10"/>
    <property type="match status" value="1"/>
</dbReference>
<dbReference type="InterPro" id="IPR013598">
    <property type="entry name" value="Exportin-1/Importin-b-like"/>
</dbReference>
<dbReference type="InterPro" id="IPR057941">
    <property type="entry name" value="TPR_TNPO3_IPO13_2nd"/>
</dbReference>
<name>A0A1E3HIY8_9TREE</name>
<evidence type="ECO:0000259" key="1">
    <source>
        <dbReference type="PROSITE" id="PS50166"/>
    </source>
</evidence>
<dbReference type="SMART" id="SM00913">
    <property type="entry name" value="IBN_N"/>
    <property type="match status" value="1"/>
</dbReference>
<dbReference type="GO" id="GO:0031267">
    <property type="term" value="F:small GTPase binding"/>
    <property type="evidence" value="ECO:0007669"/>
    <property type="project" value="InterPro"/>
</dbReference>
<dbReference type="GeneID" id="30197314"/>
<dbReference type="InterPro" id="IPR057942">
    <property type="entry name" value="TPR_TNPO3_IPO13_3rd"/>
</dbReference>
<dbReference type="GO" id="GO:0006606">
    <property type="term" value="P:protein import into nucleus"/>
    <property type="evidence" value="ECO:0007669"/>
    <property type="project" value="TreeGrafter"/>
</dbReference>
<accession>A0A1E3HIY8</accession>
<dbReference type="Pfam" id="PF08389">
    <property type="entry name" value="Xpo1"/>
    <property type="match status" value="1"/>
</dbReference>
<keyword evidence="3" id="KW-1185">Reference proteome</keyword>
<dbReference type="Pfam" id="PF24140">
    <property type="entry name" value="TPR_TNPO3_IPO13_3rd"/>
    <property type="match status" value="1"/>
</dbReference>
<evidence type="ECO:0000313" key="3">
    <source>
        <dbReference type="Proteomes" id="UP000094819"/>
    </source>
</evidence>
<dbReference type="InterPro" id="IPR001494">
    <property type="entry name" value="Importin-beta_N"/>
</dbReference>
<protein>
    <submittedName>
        <fullName evidence="2">Transportin-3</fullName>
    </submittedName>
</protein>
<sequence length="948" mass="103248">MSSAPVLTALHTLYHDPDTASKKRANDWLQEFQHSSDAWQTCHELLTAPASPLEGRLFSAQTLRAKITYDLAQLPREQLPPLRDSLISILSPLSQPGAPSGSKAVLLQLCLALSDMALQMPEWDNVVGSMIDRFGSDPATVTVLLMFLKTLPEETTNPRIPLGHDEARTILSRLVSGSAGKVLEVLAMYIDAEGVTIPIQTAVFEALGSWLQAGEVTAGQVASTSLFSAAFKSLASDQLFDPAVDLICDFIHETQEVQENMAEVYQVLPRVIALRPKIEKYKEDPDRVRGYCRILCEAGECYTNLIVQHPADLLPLVQGIAECAAYPDLEIVPITFFFWYNLAEALERQGQEFRQNPALAPILDIFASLQTIIIGHLHFPADDEEQTAQEKDEFRTFRHRMGDTLKDCCSVLGAPTCLKKSYDLIVSAMSQPSPSWQEIEAPLFSMRSMGASVDPNDDEVLPHIMALLPKLPEHPKIRYAAILVISRYSQWLNRHPDNLSFQLGYVSAGFELADEQVSAAAAHAMKFICQDCTGHLVPFLGQLHGFVTSVGDRLDQSDMLDVCEAIGYVIEGMPADDGAQALQQFCEPLIQFIQPFASSDTPASEQELEKVADALEQMDAYLSVVKTLHPVPESCYPTCAAVYGILDGLLARYSKVYHISEKVGSLLRRGLTFFPLPALEPVVPLLLERLATCFAETGYASYLWITGKVADKFGEAASGPGGGQLAGLLMRSFESVTRGLGELLQRKVAVEIPDVMDDYVHLLYAYLSRLPTLIIPNPALPLAFSHTLQALTCPSTIITLVSLDVLSLLTNLLSPSSSPDPTVTAPVLEPLFAQYGRVLTGLVVKGLVGEFPEDAVEQVEDVLVGLGVGLPGAGAGGVVVGWIGEGVGEVGGHLVPAVDKQAFVAQISAAIEERSPQKIKYAVQALVRAARRTRERGRQSRKSLGAKV</sequence>
<comment type="caution">
    <text evidence="2">The sequence shown here is derived from an EMBL/GenBank/DDBJ whole genome shotgun (WGS) entry which is preliminary data.</text>
</comment>
<gene>
    <name evidence="2" type="ORF">L198_08103</name>
</gene>
<evidence type="ECO:0000313" key="2">
    <source>
        <dbReference type="EMBL" id="ODN76327.1"/>
    </source>
</evidence>
<feature type="domain" description="Importin N-terminal" evidence="1">
    <location>
        <begin position="25"/>
        <end position="92"/>
    </location>
</feature>
<organism evidence="2 3">
    <name type="scientific">Cryptococcus wingfieldii CBS 7118</name>
    <dbReference type="NCBI Taxonomy" id="1295528"/>
    <lineage>
        <taxon>Eukaryota</taxon>
        <taxon>Fungi</taxon>
        <taxon>Dikarya</taxon>
        <taxon>Basidiomycota</taxon>
        <taxon>Agaricomycotina</taxon>
        <taxon>Tremellomycetes</taxon>
        <taxon>Tremellales</taxon>
        <taxon>Cryptococcaceae</taxon>
        <taxon>Cryptococcus</taxon>
    </lineage>
</organism>
<dbReference type="OrthoDB" id="435593at2759"/>
<proteinExistence type="predicted"/>
<dbReference type="InterPro" id="IPR051345">
    <property type="entry name" value="Importin_beta-like_NTR"/>
</dbReference>
<dbReference type="GO" id="GO:0005737">
    <property type="term" value="C:cytoplasm"/>
    <property type="evidence" value="ECO:0007669"/>
    <property type="project" value="TreeGrafter"/>
</dbReference>